<feature type="compositionally biased region" description="Low complexity" evidence="1">
    <location>
        <begin position="474"/>
        <end position="494"/>
    </location>
</feature>
<dbReference type="EMBL" id="BAABUK010000005">
    <property type="protein sequence ID" value="GAA5809539.1"/>
    <property type="molecule type" value="Genomic_DNA"/>
</dbReference>
<reference evidence="2 3" key="1">
    <citation type="submission" date="2024-04" db="EMBL/GenBank/DDBJ databases">
        <title>genome sequences of Mucor flavus KT1a and Helicostylum pulchrum KT1b strains isolated from the surface of a dry-aged beef.</title>
        <authorList>
            <person name="Toyotome T."/>
            <person name="Hosono M."/>
            <person name="Torimaru M."/>
            <person name="Fukuda K."/>
            <person name="Mikami N."/>
        </authorList>
    </citation>
    <scope>NUCLEOTIDE SEQUENCE [LARGE SCALE GENOMIC DNA]</scope>
    <source>
        <strain evidence="2 3">KT1a</strain>
    </source>
</reference>
<accession>A0ABP9YRP1</accession>
<evidence type="ECO:0000256" key="1">
    <source>
        <dbReference type="SAM" id="MobiDB-lite"/>
    </source>
</evidence>
<organism evidence="2 3">
    <name type="scientific">Mucor flavus</name>
    <dbReference type="NCBI Taxonomy" id="439312"/>
    <lineage>
        <taxon>Eukaryota</taxon>
        <taxon>Fungi</taxon>
        <taxon>Fungi incertae sedis</taxon>
        <taxon>Mucoromycota</taxon>
        <taxon>Mucoromycotina</taxon>
        <taxon>Mucoromycetes</taxon>
        <taxon>Mucorales</taxon>
        <taxon>Mucorineae</taxon>
        <taxon>Mucoraceae</taxon>
        <taxon>Mucor</taxon>
    </lineage>
</organism>
<name>A0ABP9YRP1_9FUNG</name>
<dbReference type="PANTHER" id="PTHR12271">
    <property type="entry name" value="POLY A POLYMERASE CID PAP -RELATED"/>
    <property type="match status" value="1"/>
</dbReference>
<sequence length="1414" mass="164399">MDTSSVITILSSAYEYTQDKSIAKNDDSGYYINVVPLNMLEKHLQNDEKETYELMIKKYQSLVNFLTQKKTRNLNKKWNYGITTQIKYEDYCRSFELQSTCLKAVADLDKHLFVIHLFKKHVDKYHGKNSTERLSQEIFECSQKYFLNEDEYCCRENIKNTFNIAVQLNFPNTRAIVELIGTSKYQLDFIHEDLKLAIIIKDSYGQHVNLNNKYQNLCDAEFLSGYLASMGIENSNLDRFNNGCSFIGLHGVSCYISVSNKDVIFKRDRLILEKSSKFRHPEHFDSSVITAMVLEFLEKGLQAPLIPNLRSLDIDCKSDDCLYDTTKINQVHTSYHTCILIENNKVGKKYSNLEYNGIKPNIWYSNNGDNLATLLKDFFKPSESHTVSDIQRGYYKNNTSSKALYLWMEVSVLFTKASDSLKAGKSFQYICSELVWTESDGTRTAARFVNETDKKLNAWYHNCVRIINVYNSNNNEENNSNNNNENNSNNNNENKNTIRFNFEKEQSADAIWAPDPYLADMILTRSRSKTIVAKVVKLKALENYLNENISTKLQEVLTEYDNLQQFFMDNYDYNFFDSELGYRWNCEVMTVNQYQRRLQENRQFLPLEEGLKEHHLPECQYDVYRNIRNRVNAMIEDAFPDIWATAELIGAVKKGLASENSKAVMAIRFHSSSFKADAKFLDQENWETSPCNVEYISKLLTKTGMENIETSVEANRCKFYDPITKKHGRISTDFGLVYERDEMILEYFKSDKRVKPLVAAITKYVEINRLERSKDFQLLGSTSYIFMALHFLMCGLKNPVIVSLQNLPVECKSTTCRFNKSNGRTLTKFKHEIQEYYIRYHDCVRIKNSVTGECSSVGGFSENSESTIWISKNDDNLGSLLIDFFKFYSYSKNYKSISIINSDGKIAGSDYEVNRAPVFIQDPIACTRIKRKIIIDAFTAAKNSLIREASFERICQVNVERKKNVAEKSDLKNSALVVTYNALEKHLNANMSKEYVEMLDEFGELFSFLMKQGRCIASQDLEIKWGYNVMRGSVYNKDVDTGRQRFPPLIRPYFYKYNLFILYQEPQVIQYHGTKEDYYEFTERLDSEIQACYKENSLPKEEYRIREDIKDFFNNIFKDIFNEPELSVELVGSSHNQLALTFEFISMGIRLPQSYFREGALLCDHTNWKDTVYDVHYLAKCLRELGMEATLPIPLAKRTRFTHHISRIPCSIGVDDSLIFERDLLVSEYFKLDKRIKPLMVAILHFTKSQRINKGNLLNKPIIPNLQSQLDNCNSSDCNYYAERNIVETLYNNKIEQVNISNNNQNYETCTIWHTENDDNMGALFIKFMDYCARRKNYKGISIVNGSPENARLNKDDAWIQDPFLLEKNIARGCKFYTLKNIARTFNSAAAKLKQGSSLRDICDMDTFINNKNR</sequence>
<proteinExistence type="predicted"/>
<evidence type="ECO:0000313" key="2">
    <source>
        <dbReference type="EMBL" id="GAA5809539.1"/>
    </source>
</evidence>
<dbReference type="PANTHER" id="PTHR12271:SF40">
    <property type="entry name" value="POLY(A) RNA POLYMERASE GLD2"/>
    <property type="match status" value="1"/>
</dbReference>
<gene>
    <name evidence="2" type="ORF">MFLAVUS_002949</name>
</gene>
<dbReference type="Proteomes" id="UP001473302">
    <property type="component" value="Unassembled WGS sequence"/>
</dbReference>
<dbReference type="SUPFAM" id="SSF81631">
    <property type="entry name" value="PAP/OAS1 substrate-binding domain"/>
    <property type="match status" value="2"/>
</dbReference>
<feature type="region of interest" description="Disordered" evidence="1">
    <location>
        <begin position="474"/>
        <end position="495"/>
    </location>
</feature>
<comment type="caution">
    <text evidence="2">The sequence shown here is derived from an EMBL/GenBank/DDBJ whole genome shotgun (WGS) entry which is preliminary data.</text>
</comment>
<dbReference type="Gene3D" id="1.10.1410.10">
    <property type="match status" value="2"/>
</dbReference>
<protein>
    <submittedName>
        <fullName evidence="2">Uncharacterized protein</fullName>
    </submittedName>
</protein>
<keyword evidence="3" id="KW-1185">Reference proteome</keyword>
<evidence type="ECO:0000313" key="3">
    <source>
        <dbReference type="Proteomes" id="UP001473302"/>
    </source>
</evidence>